<evidence type="ECO:0000313" key="2">
    <source>
        <dbReference type="EMBL" id="EXX63687.1"/>
    </source>
</evidence>
<dbReference type="EMBL" id="JEMT01010509">
    <property type="protein sequence ID" value="EXX77636.1"/>
    <property type="molecule type" value="Genomic_DNA"/>
</dbReference>
<organism evidence="1 4">
    <name type="scientific">Rhizophagus irregularis (strain DAOM 197198w)</name>
    <name type="common">Glomus intraradices</name>
    <dbReference type="NCBI Taxonomy" id="1432141"/>
    <lineage>
        <taxon>Eukaryota</taxon>
        <taxon>Fungi</taxon>
        <taxon>Fungi incertae sedis</taxon>
        <taxon>Mucoromycota</taxon>
        <taxon>Glomeromycotina</taxon>
        <taxon>Glomeromycetes</taxon>
        <taxon>Glomerales</taxon>
        <taxon>Glomeraceae</taxon>
        <taxon>Rhizophagus</taxon>
    </lineage>
</organism>
<evidence type="ECO:0000313" key="4">
    <source>
        <dbReference type="Proteomes" id="UP000022910"/>
    </source>
</evidence>
<proteinExistence type="predicted"/>
<dbReference type="EMBL" id="JEMT01026839">
    <property type="protein sequence ID" value="EXX58437.1"/>
    <property type="molecule type" value="Genomic_DNA"/>
</dbReference>
<evidence type="ECO:0000313" key="1">
    <source>
        <dbReference type="EMBL" id="EXX58437.1"/>
    </source>
</evidence>
<sequence>MAIKKNEVSVQDLYRIVESIFKNLRVIATCNSKFIFKRLPTDTVIGEVLIDEV</sequence>
<gene>
    <name evidence="3" type="ORF">RirG_022030</name>
    <name evidence="2" type="ORF">RirG_150010</name>
    <name evidence="1" type="ORF">RirG_198020</name>
</gene>
<name>A0A015IMK0_RHIIW</name>
<comment type="caution">
    <text evidence="1">The sequence shown here is derived from an EMBL/GenBank/DDBJ whole genome shotgun (WGS) entry which is preliminary data.</text>
</comment>
<accession>A0A015IMK0</accession>
<keyword evidence="4" id="KW-1185">Reference proteome</keyword>
<dbReference type="HOGENOM" id="CLU_3069941_0_0_1"/>
<dbReference type="AlphaFoldDB" id="A0A015IMK0"/>
<dbReference type="Proteomes" id="UP000022910">
    <property type="component" value="Unassembled WGS sequence"/>
</dbReference>
<evidence type="ECO:0000313" key="3">
    <source>
        <dbReference type="EMBL" id="EXX77636.1"/>
    </source>
</evidence>
<protein>
    <submittedName>
        <fullName evidence="1">Uncharacterized protein</fullName>
    </submittedName>
</protein>
<dbReference type="EMBL" id="JEMT01023812">
    <property type="protein sequence ID" value="EXX63687.1"/>
    <property type="molecule type" value="Genomic_DNA"/>
</dbReference>
<reference evidence="1 4" key="1">
    <citation type="submission" date="2014-02" db="EMBL/GenBank/DDBJ databases">
        <title>Single nucleus genome sequencing reveals high similarity among nuclei of an endomycorrhizal fungus.</title>
        <authorList>
            <person name="Lin K."/>
            <person name="Geurts R."/>
            <person name="Zhang Z."/>
            <person name="Limpens E."/>
            <person name="Saunders D.G."/>
            <person name="Mu D."/>
            <person name="Pang E."/>
            <person name="Cao H."/>
            <person name="Cha H."/>
            <person name="Lin T."/>
            <person name="Zhou Q."/>
            <person name="Shang Y."/>
            <person name="Li Y."/>
            <person name="Ivanov S."/>
            <person name="Sharma T."/>
            <person name="Velzen R.V."/>
            <person name="Ruijter N.D."/>
            <person name="Aanen D.K."/>
            <person name="Win J."/>
            <person name="Kamoun S."/>
            <person name="Bisseling T."/>
            <person name="Huang S."/>
        </authorList>
    </citation>
    <scope>NUCLEOTIDE SEQUENCE [LARGE SCALE GENOMIC DNA]</scope>
    <source>
        <strain evidence="1">DAOM 197198w</strain>
        <strain evidence="4">DAOM197198w</strain>
    </source>
</reference>